<organism evidence="3 4">
    <name type="scientific">Didymella exigua CBS 183.55</name>
    <dbReference type="NCBI Taxonomy" id="1150837"/>
    <lineage>
        <taxon>Eukaryota</taxon>
        <taxon>Fungi</taxon>
        <taxon>Dikarya</taxon>
        <taxon>Ascomycota</taxon>
        <taxon>Pezizomycotina</taxon>
        <taxon>Dothideomycetes</taxon>
        <taxon>Pleosporomycetidae</taxon>
        <taxon>Pleosporales</taxon>
        <taxon>Pleosporineae</taxon>
        <taxon>Didymellaceae</taxon>
        <taxon>Didymella</taxon>
    </lineage>
</organism>
<name>A0A6A5R7J6_9PLEO</name>
<reference evidence="3" key="1">
    <citation type="journal article" date="2020" name="Stud. Mycol.">
        <title>101 Dothideomycetes genomes: a test case for predicting lifestyles and emergence of pathogens.</title>
        <authorList>
            <person name="Haridas S."/>
            <person name="Albert R."/>
            <person name="Binder M."/>
            <person name="Bloem J."/>
            <person name="Labutti K."/>
            <person name="Salamov A."/>
            <person name="Andreopoulos B."/>
            <person name="Baker S."/>
            <person name="Barry K."/>
            <person name="Bills G."/>
            <person name="Bluhm B."/>
            <person name="Cannon C."/>
            <person name="Castanera R."/>
            <person name="Culley D."/>
            <person name="Daum C."/>
            <person name="Ezra D."/>
            <person name="Gonzalez J."/>
            <person name="Henrissat B."/>
            <person name="Kuo A."/>
            <person name="Liang C."/>
            <person name="Lipzen A."/>
            <person name="Lutzoni F."/>
            <person name="Magnuson J."/>
            <person name="Mondo S."/>
            <person name="Nolan M."/>
            <person name="Ohm R."/>
            <person name="Pangilinan J."/>
            <person name="Park H.-J."/>
            <person name="Ramirez L."/>
            <person name="Alfaro M."/>
            <person name="Sun H."/>
            <person name="Tritt A."/>
            <person name="Yoshinaga Y."/>
            <person name="Zwiers L.-H."/>
            <person name="Turgeon B."/>
            <person name="Goodwin S."/>
            <person name="Spatafora J."/>
            <person name="Crous P."/>
            <person name="Grigoriev I."/>
        </authorList>
    </citation>
    <scope>NUCLEOTIDE SEQUENCE</scope>
    <source>
        <strain evidence="3">CBS 183.55</strain>
    </source>
</reference>
<keyword evidence="2" id="KW-0732">Signal</keyword>
<feature type="compositionally biased region" description="Basic and acidic residues" evidence="1">
    <location>
        <begin position="48"/>
        <end position="60"/>
    </location>
</feature>
<protein>
    <submittedName>
        <fullName evidence="3">Uncharacterized protein</fullName>
    </submittedName>
</protein>
<evidence type="ECO:0000313" key="3">
    <source>
        <dbReference type="EMBL" id="KAF1922934.1"/>
    </source>
</evidence>
<dbReference type="AlphaFoldDB" id="A0A6A5R7J6"/>
<feature type="compositionally biased region" description="Acidic residues" evidence="1">
    <location>
        <begin position="566"/>
        <end position="578"/>
    </location>
</feature>
<evidence type="ECO:0000256" key="1">
    <source>
        <dbReference type="SAM" id="MobiDB-lite"/>
    </source>
</evidence>
<feature type="region of interest" description="Disordered" evidence="1">
    <location>
        <begin position="557"/>
        <end position="624"/>
    </location>
</feature>
<feature type="chain" id="PRO_5025365006" evidence="2">
    <location>
        <begin position="22"/>
        <end position="624"/>
    </location>
</feature>
<feature type="signal peptide" evidence="2">
    <location>
        <begin position="1"/>
        <end position="21"/>
    </location>
</feature>
<evidence type="ECO:0000313" key="4">
    <source>
        <dbReference type="Proteomes" id="UP000800082"/>
    </source>
</evidence>
<dbReference type="RefSeq" id="XP_033443187.1">
    <property type="nucleotide sequence ID" value="XM_033586662.1"/>
</dbReference>
<dbReference type="EMBL" id="ML979013">
    <property type="protein sequence ID" value="KAF1922934.1"/>
    <property type="molecule type" value="Genomic_DNA"/>
</dbReference>
<accession>A0A6A5R7J6</accession>
<feature type="compositionally biased region" description="Basic and acidic residues" evidence="1">
    <location>
        <begin position="179"/>
        <end position="192"/>
    </location>
</feature>
<dbReference type="OrthoDB" id="3798376at2759"/>
<feature type="compositionally biased region" description="Low complexity" evidence="1">
    <location>
        <begin position="75"/>
        <end position="86"/>
    </location>
</feature>
<dbReference type="GeneID" id="54344308"/>
<feature type="region of interest" description="Disordered" evidence="1">
    <location>
        <begin position="39"/>
        <end position="200"/>
    </location>
</feature>
<gene>
    <name evidence="3" type="ORF">M421DRAFT_10163</name>
</gene>
<feature type="compositionally biased region" description="Pro residues" evidence="1">
    <location>
        <begin position="584"/>
        <end position="593"/>
    </location>
</feature>
<proteinExistence type="predicted"/>
<keyword evidence="4" id="KW-1185">Reference proteome</keyword>
<evidence type="ECO:0000256" key="2">
    <source>
        <dbReference type="SAM" id="SignalP"/>
    </source>
</evidence>
<dbReference type="Proteomes" id="UP000800082">
    <property type="component" value="Unassembled WGS sequence"/>
</dbReference>
<sequence>MRTSQVLLWFGLAFLHQSVEGLPATFSINLSRDVHKPGTEAAGYHQHPRAEVKLGRDLGRRAPPKKGGGTPPKAPVVVPVPQTPAGKGNARPNTPGAPDKDKDGKGKGGPPSPPPGKDTDPVTPAPSKKGKDRVYKLGKCGSEDPGVEIKNVDSKGTSPSRKPKTPKPPKTPKAPKLKNRPDNDGGDDDVKPRVSGKKHMQVCGTKVDMDFPDYPSSGDAIEQDGDYWGKSLVAYNAVKPDPCLNDYTFGKMKYPKKKSENIHTPEKPVGKGGKQHTKDIWQTEHVMDAQIMKKFFQDMFQERDAVIKRDDIPVSWISSLKGKAAAQDQCSYLEQFWTKRWPSRKKNAMANLLAVFPGKERHEGEMLLLPGRLNNKKASLFSVKEYNVVSPVDFPNYSLHRKIDELREIILLIEYLNTPDVAKYFKALSVRIRDKLAKIDADGSDAFMRDTDDWWFKQKNDPTLKDALGEKYKSVKLATRWSTWINNFVTERTRAMQYLLIELFHVLDTDWEDAKTYVELQSGKGKTFKDDFEIRMKALRTNVKKAVKVQAYVIGSISSPNTPDVSDSEPIPEDDGNSDSDAPPETPTRPRPAPGQGQPINLPHRPAPPSVAGPSTPVPKSRRL</sequence>